<dbReference type="Proteomes" id="UP000735302">
    <property type="component" value="Unassembled WGS sequence"/>
</dbReference>
<evidence type="ECO:0000313" key="2">
    <source>
        <dbReference type="Proteomes" id="UP000735302"/>
    </source>
</evidence>
<organism evidence="1 2">
    <name type="scientific">Plakobranchus ocellatus</name>
    <dbReference type="NCBI Taxonomy" id="259542"/>
    <lineage>
        <taxon>Eukaryota</taxon>
        <taxon>Metazoa</taxon>
        <taxon>Spiralia</taxon>
        <taxon>Lophotrochozoa</taxon>
        <taxon>Mollusca</taxon>
        <taxon>Gastropoda</taxon>
        <taxon>Heterobranchia</taxon>
        <taxon>Euthyneura</taxon>
        <taxon>Panpulmonata</taxon>
        <taxon>Sacoglossa</taxon>
        <taxon>Placobranchoidea</taxon>
        <taxon>Plakobranchidae</taxon>
        <taxon>Plakobranchus</taxon>
    </lineage>
</organism>
<dbReference type="AlphaFoldDB" id="A0AAV3YRW2"/>
<protein>
    <submittedName>
        <fullName evidence="1">RNA-directed DNA polymerase from mobile element jockey-like</fullName>
    </submittedName>
</protein>
<keyword evidence="1" id="KW-0548">Nucleotidyltransferase</keyword>
<dbReference type="EMBL" id="BLXT01001362">
    <property type="protein sequence ID" value="GFN85077.1"/>
    <property type="molecule type" value="Genomic_DNA"/>
</dbReference>
<name>A0AAV3YRW2_9GAST</name>
<keyword evidence="1" id="KW-0808">Transferase</keyword>
<accession>A0AAV3YRW2</accession>
<proteinExistence type="predicted"/>
<keyword evidence="2" id="KW-1185">Reference proteome</keyword>
<sequence>MEYVVISKKSCNSKRNLVSKGEKIKQVTKFKYLGYLITSDGRCISEISKRIGMAKDTFQKMKPILANRNISMATKIIKTYVCYSNGLPFAYCRFVHGLSASLRLATNPQGSGDLWMAVVILRIFLGIRRQTATKPNRYLPELQKDGSQLVVKKAVRSMKNTAKVHRLSVESKEYKRVVYLYQIEPFHSHPAGRSSFKHRCVQG</sequence>
<comment type="caution">
    <text evidence="1">The sequence shown here is derived from an EMBL/GenBank/DDBJ whole genome shotgun (WGS) entry which is preliminary data.</text>
</comment>
<evidence type="ECO:0000313" key="1">
    <source>
        <dbReference type="EMBL" id="GFN85077.1"/>
    </source>
</evidence>
<keyword evidence="1" id="KW-0695">RNA-directed DNA polymerase</keyword>
<dbReference type="GO" id="GO:0003964">
    <property type="term" value="F:RNA-directed DNA polymerase activity"/>
    <property type="evidence" value="ECO:0007669"/>
    <property type="project" value="UniProtKB-KW"/>
</dbReference>
<gene>
    <name evidence="1" type="ORF">PoB_001158300</name>
</gene>
<reference evidence="1 2" key="1">
    <citation type="journal article" date="2021" name="Elife">
        <title>Chloroplast acquisition without the gene transfer in kleptoplastic sea slugs, Plakobranchus ocellatus.</title>
        <authorList>
            <person name="Maeda T."/>
            <person name="Takahashi S."/>
            <person name="Yoshida T."/>
            <person name="Shimamura S."/>
            <person name="Takaki Y."/>
            <person name="Nagai Y."/>
            <person name="Toyoda A."/>
            <person name="Suzuki Y."/>
            <person name="Arimoto A."/>
            <person name="Ishii H."/>
            <person name="Satoh N."/>
            <person name="Nishiyama T."/>
            <person name="Hasebe M."/>
            <person name="Maruyama T."/>
            <person name="Minagawa J."/>
            <person name="Obokata J."/>
            <person name="Shigenobu S."/>
        </authorList>
    </citation>
    <scope>NUCLEOTIDE SEQUENCE [LARGE SCALE GENOMIC DNA]</scope>
</reference>